<feature type="domain" description="Carbohydrate kinase PfkB" evidence="5">
    <location>
        <begin position="7"/>
        <end position="291"/>
    </location>
</feature>
<dbReference type="PRINTS" id="PR00990">
    <property type="entry name" value="RIBOKINASE"/>
</dbReference>
<dbReference type="HOGENOM" id="CLU_027634_6_0_2"/>
<dbReference type="RefSeq" id="WP_013265950.1">
    <property type="nucleotide sequence ID" value="NC_014374.1"/>
</dbReference>
<accession>D9PZF0</accession>
<dbReference type="STRING" id="666510.ASAC_0030"/>
<evidence type="ECO:0000313" key="6">
    <source>
        <dbReference type="EMBL" id="ADL18438.1"/>
    </source>
</evidence>
<reference evidence="6 7" key="1">
    <citation type="journal article" date="2010" name="Appl. Environ. Microbiol.">
        <title>The genome sequence of the crenarchaeon Acidilobus saccharovorans supports a new order, Acidilobales, and suggests an important ecological role in terrestrial acidic hot springs.</title>
        <authorList>
            <person name="Mardanov A.V."/>
            <person name="Svetlitchnyi V.A."/>
            <person name="Beletsky A.V."/>
            <person name="Prokofeva M.I."/>
            <person name="Bonch-Osmolovskaya E.A."/>
            <person name="Ravin N.V."/>
            <person name="Skryabin K.G."/>
        </authorList>
    </citation>
    <scope>NUCLEOTIDE SEQUENCE [LARGE SCALE GENOMIC DNA]</scope>
    <source>
        <strain evidence="7">DSM 16705 / JCM 18335 / VKM B-2471 / 345-15</strain>
    </source>
</reference>
<keyword evidence="7" id="KW-1185">Reference proteome</keyword>
<dbReference type="eggNOG" id="arCOG00014">
    <property type="taxonomic scope" value="Archaea"/>
</dbReference>
<dbReference type="InterPro" id="IPR002173">
    <property type="entry name" value="Carboh/pur_kinase_PfkB_CS"/>
</dbReference>
<dbReference type="GO" id="GO:0016301">
    <property type="term" value="F:kinase activity"/>
    <property type="evidence" value="ECO:0007669"/>
    <property type="project" value="UniProtKB-KW"/>
</dbReference>
<protein>
    <submittedName>
        <fullName evidence="6">ATP-dependent 6-phosphofructokinase</fullName>
    </submittedName>
</protein>
<keyword evidence="3 4" id="KW-0418">Kinase</keyword>
<dbReference type="EMBL" id="CP001742">
    <property type="protein sequence ID" value="ADL18438.1"/>
    <property type="molecule type" value="Genomic_DNA"/>
</dbReference>
<name>D9PZF0_ACIS3</name>
<dbReference type="KEGG" id="asc:ASAC_0030"/>
<evidence type="ECO:0000313" key="7">
    <source>
        <dbReference type="Proteomes" id="UP000000346"/>
    </source>
</evidence>
<dbReference type="AlphaFoldDB" id="D9PZF0"/>
<dbReference type="OrthoDB" id="26949at2157"/>
<sequence length="320" mass="34432">MEQKDLDVVAIGHALVDLRFTVSKFASPDEEADIEEQSTGPGGSAINVALITSRLGGKAAVITKIGLDNFGRQIVEELVRSKVDISGLKVGFGSTGFSVLMIDKEGNIVLYGYKGCAEKLDPDEIDEKVIARGKFVHIASLRPDTSLRAAVRAKELDAMVSWDPGRRLSMAGLKALRGLIKFVDIVELNSRECANLTGIRDPVACAEEIQRVGPSTVIVKMGPRGLYALSDDFTGYVPAFKVSVVRDSTGSGDTFAAAMLLRLSRGDKLRDALVYAQAVAALKVTMLGANALPPIEEIEKFYQEHRKEVEAGIADKPPAE</sequence>
<evidence type="ECO:0000256" key="3">
    <source>
        <dbReference type="ARBA" id="ARBA00022777"/>
    </source>
</evidence>
<evidence type="ECO:0000256" key="1">
    <source>
        <dbReference type="ARBA" id="ARBA00010688"/>
    </source>
</evidence>
<dbReference type="PROSITE" id="PS00584">
    <property type="entry name" value="PFKB_KINASES_2"/>
    <property type="match status" value="1"/>
</dbReference>
<dbReference type="GO" id="GO:0006796">
    <property type="term" value="P:phosphate-containing compound metabolic process"/>
    <property type="evidence" value="ECO:0007669"/>
    <property type="project" value="UniProtKB-ARBA"/>
</dbReference>
<dbReference type="InterPro" id="IPR002139">
    <property type="entry name" value="Ribo/fructo_kinase"/>
</dbReference>
<gene>
    <name evidence="6" type="ordered locus">ASAC_0030</name>
</gene>
<dbReference type="InterPro" id="IPR029056">
    <property type="entry name" value="Ribokinase-like"/>
</dbReference>
<evidence type="ECO:0000256" key="2">
    <source>
        <dbReference type="ARBA" id="ARBA00022679"/>
    </source>
</evidence>
<dbReference type="PANTHER" id="PTHR10584">
    <property type="entry name" value="SUGAR KINASE"/>
    <property type="match status" value="1"/>
</dbReference>
<dbReference type="InterPro" id="IPR011611">
    <property type="entry name" value="PfkB_dom"/>
</dbReference>
<dbReference type="InParanoid" id="D9PZF0"/>
<organism evidence="6 7">
    <name type="scientific">Acidilobus saccharovorans (strain DSM 16705 / JCM 18335 / VKM B-2471 / 345-15)</name>
    <dbReference type="NCBI Taxonomy" id="666510"/>
    <lineage>
        <taxon>Archaea</taxon>
        <taxon>Thermoproteota</taxon>
        <taxon>Thermoprotei</taxon>
        <taxon>Acidilobales</taxon>
        <taxon>Acidilobaceae</taxon>
        <taxon>Acidilobus</taxon>
    </lineage>
</organism>
<dbReference type="GeneID" id="9498241"/>
<comment type="similarity">
    <text evidence="1 4">Belongs to the carbohydrate kinase PfkB family.</text>
</comment>
<keyword evidence="2 4" id="KW-0808">Transferase</keyword>
<evidence type="ECO:0000256" key="4">
    <source>
        <dbReference type="RuleBase" id="RU003704"/>
    </source>
</evidence>
<dbReference type="SUPFAM" id="SSF53613">
    <property type="entry name" value="Ribokinase-like"/>
    <property type="match status" value="1"/>
</dbReference>
<evidence type="ECO:0000259" key="5">
    <source>
        <dbReference type="Pfam" id="PF00294"/>
    </source>
</evidence>
<dbReference type="Pfam" id="PF00294">
    <property type="entry name" value="PfkB"/>
    <property type="match status" value="1"/>
</dbReference>
<dbReference type="PROSITE" id="PS00583">
    <property type="entry name" value="PFKB_KINASES_1"/>
    <property type="match status" value="1"/>
</dbReference>
<dbReference type="Proteomes" id="UP000000346">
    <property type="component" value="Chromosome"/>
</dbReference>
<dbReference type="Gene3D" id="3.40.1190.20">
    <property type="match status" value="1"/>
</dbReference>
<dbReference type="PANTHER" id="PTHR10584:SF166">
    <property type="entry name" value="RIBOKINASE"/>
    <property type="match status" value="1"/>
</dbReference>
<proteinExistence type="inferred from homology"/>